<dbReference type="PANTHER" id="PTHR30605">
    <property type="entry name" value="ANHYDRO-N-ACETYLMURAMIC ACID KINASE"/>
    <property type="match status" value="1"/>
</dbReference>
<dbReference type="PANTHER" id="PTHR30605:SF0">
    <property type="entry name" value="ANHYDRO-N-ACETYLMURAMIC ACID KINASE"/>
    <property type="match status" value="1"/>
</dbReference>
<sequence length="366" mass="39970">MVYRVLGLMSGSSLDGLDIVFTELEENRGSWSYNILAADCYGYNDEWKQQLTNAKTSSAYNYCLLHAAYGKYLADCVNRFIEENNLHHRVQLIASHGHTVFHDPSNGITTQLGCGATLAALTGINVVSDLRIIDVALGGQGAPIVPMGEKLLFPDYDFYLNIGGIANLSFQQQNNFIAFDVCPANRVLNMLAQEAGKEFDEDGNMASSGSLNTALLENLNALDYYQQPAPKSLSNNFGTDTVFPIIKSFDANTADALNTYTGHIAYQLKRAAAALTANRQAQQLYKLLITGGGAFNKFLIEKIKENLASLNIETIVAENNIVQYKEALIMALLGILRWREENTVLASVTGASRNSIGGAVWMGQEA</sequence>
<keyword evidence="2" id="KW-1185">Reference proteome</keyword>
<proteinExistence type="predicted"/>
<dbReference type="Proteomes" id="UP000199031">
    <property type="component" value="Unassembled WGS sequence"/>
</dbReference>
<accession>A0A1I5YC40</accession>
<dbReference type="GO" id="GO:0016773">
    <property type="term" value="F:phosphotransferase activity, alcohol group as acceptor"/>
    <property type="evidence" value="ECO:0007669"/>
    <property type="project" value="InterPro"/>
</dbReference>
<dbReference type="InterPro" id="IPR043129">
    <property type="entry name" value="ATPase_NBD"/>
</dbReference>
<protein>
    <submittedName>
        <fullName evidence="1">Anhydro-N-acetylmuramic acid kinase</fullName>
    </submittedName>
</protein>
<dbReference type="Gene3D" id="3.30.420.40">
    <property type="match status" value="2"/>
</dbReference>
<dbReference type="AlphaFoldDB" id="A0A1I5YC40"/>
<dbReference type="OrthoDB" id="9763949at2"/>
<dbReference type="GO" id="GO:0005524">
    <property type="term" value="F:ATP binding"/>
    <property type="evidence" value="ECO:0007669"/>
    <property type="project" value="InterPro"/>
</dbReference>
<keyword evidence="1" id="KW-0808">Transferase</keyword>
<dbReference type="EMBL" id="FOXQ01000011">
    <property type="protein sequence ID" value="SFQ41784.1"/>
    <property type="molecule type" value="Genomic_DNA"/>
</dbReference>
<dbReference type="GO" id="GO:0006040">
    <property type="term" value="P:amino sugar metabolic process"/>
    <property type="evidence" value="ECO:0007669"/>
    <property type="project" value="InterPro"/>
</dbReference>
<dbReference type="GO" id="GO:0009254">
    <property type="term" value="P:peptidoglycan turnover"/>
    <property type="evidence" value="ECO:0007669"/>
    <property type="project" value="InterPro"/>
</dbReference>
<name>A0A1I5YC40_9BACT</name>
<keyword evidence="1" id="KW-0418">Kinase</keyword>
<dbReference type="Pfam" id="PF03702">
    <property type="entry name" value="AnmK"/>
    <property type="match status" value="1"/>
</dbReference>
<dbReference type="InterPro" id="IPR005338">
    <property type="entry name" value="Anhydro_N_Ac-Mur_kinase"/>
</dbReference>
<dbReference type="SUPFAM" id="SSF53067">
    <property type="entry name" value="Actin-like ATPase domain"/>
    <property type="match status" value="1"/>
</dbReference>
<dbReference type="RefSeq" id="WP_090661066.1">
    <property type="nucleotide sequence ID" value="NZ_FOXQ01000011.1"/>
</dbReference>
<dbReference type="GO" id="GO:0016301">
    <property type="term" value="F:kinase activity"/>
    <property type="evidence" value="ECO:0007669"/>
    <property type="project" value="UniProtKB-KW"/>
</dbReference>
<evidence type="ECO:0000313" key="1">
    <source>
        <dbReference type="EMBL" id="SFQ41784.1"/>
    </source>
</evidence>
<organism evidence="1 2">
    <name type="scientific">Parafilimonas terrae</name>
    <dbReference type="NCBI Taxonomy" id="1465490"/>
    <lineage>
        <taxon>Bacteria</taxon>
        <taxon>Pseudomonadati</taxon>
        <taxon>Bacteroidota</taxon>
        <taxon>Chitinophagia</taxon>
        <taxon>Chitinophagales</taxon>
        <taxon>Chitinophagaceae</taxon>
        <taxon>Parafilimonas</taxon>
    </lineage>
</organism>
<evidence type="ECO:0000313" key="2">
    <source>
        <dbReference type="Proteomes" id="UP000199031"/>
    </source>
</evidence>
<reference evidence="1 2" key="1">
    <citation type="submission" date="2016-10" db="EMBL/GenBank/DDBJ databases">
        <authorList>
            <person name="de Groot N.N."/>
        </authorList>
    </citation>
    <scope>NUCLEOTIDE SEQUENCE [LARGE SCALE GENOMIC DNA]</scope>
    <source>
        <strain evidence="1 2">DSM 28286</strain>
    </source>
</reference>
<gene>
    <name evidence="1" type="ORF">SAMN05444277_111103</name>
</gene>
<dbReference type="STRING" id="1465490.SAMN05444277_111103"/>
<dbReference type="NCBIfam" id="NF007144">
    <property type="entry name" value="PRK09585.2-3"/>
    <property type="match status" value="1"/>
</dbReference>